<proteinExistence type="predicted"/>
<dbReference type="RefSeq" id="XP_005831903.1">
    <property type="nucleotide sequence ID" value="XM_005831846.1"/>
</dbReference>
<dbReference type="AlphaFoldDB" id="L1J8Q0"/>
<name>L1J8Q0_GUITC</name>
<evidence type="ECO:0000256" key="1">
    <source>
        <dbReference type="SAM" id="SignalP"/>
    </source>
</evidence>
<evidence type="ECO:0000313" key="4">
    <source>
        <dbReference type="Proteomes" id="UP000011087"/>
    </source>
</evidence>
<dbReference type="EnsemblProtists" id="EKX44923">
    <property type="protein sequence ID" value="EKX44923"/>
    <property type="gene ID" value="GUITHDRAFT_163480"/>
</dbReference>
<protein>
    <recommendedName>
        <fullName evidence="5">Glycosyltransferase 2-like domain-containing protein</fullName>
    </recommendedName>
</protein>
<evidence type="ECO:0000313" key="3">
    <source>
        <dbReference type="EnsemblProtists" id="EKX44923"/>
    </source>
</evidence>
<dbReference type="EMBL" id="JH993002">
    <property type="protein sequence ID" value="EKX44923.1"/>
    <property type="molecule type" value="Genomic_DNA"/>
</dbReference>
<feature type="chain" id="PRO_5008771038" description="Glycosyltransferase 2-like domain-containing protein" evidence="1">
    <location>
        <begin position="20"/>
        <end position="428"/>
    </location>
</feature>
<reference evidence="3" key="3">
    <citation type="submission" date="2016-03" db="UniProtKB">
        <authorList>
            <consortium name="EnsemblProtists"/>
        </authorList>
    </citation>
    <scope>IDENTIFICATION</scope>
</reference>
<keyword evidence="4" id="KW-1185">Reference proteome</keyword>
<gene>
    <name evidence="2" type="ORF">GUITHDRAFT_163480</name>
</gene>
<organism evidence="2">
    <name type="scientific">Guillardia theta (strain CCMP2712)</name>
    <name type="common">Cryptophyte</name>
    <dbReference type="NCBI Taxonomy" id="905079"/>
    <lineage>
        <taxon>Eukaryota</taxon>
        <taxon>Cryptophyceae</taxon>
        <taxon>Pyrenomonadales</taxon>
        <taxon>Geminigeraceae</taxon>
        <taxon>Guillardia</taxon>
    </lineage>
</organism>
<sequence>MHVWLILFMMSITMSLTGGVSDILSDIASIQISRPKQGELIEEGSLMVEWKLKGLQEDTDQGLQVVIMVNGLVVHVSRPEDGRVSMQDVRAGIFLHVHAFLAKYEEEEGITNVSSSSSIECKIVSKEAMERLSNAQAHGQRGNVGPSMYTPYIPANKSGEQPGREPVIIFTFHCNRPDLVLLQHTALSHFMLDEFKLIVINDAQAHDTRKEIERASLSVGADHFITPDYFDHSDPSYIVGKVVTWAVQEIALIKYNDSVMYLWVGLLFLDLRDLPNKNLLNMIPAVVGDVGGDTASSLHLFLDASPNVKVRRALHTSHIHEDFNNKYILPKQALDKYQDSFRIEIYERSFLHYGSASNWKIGRSFEYFNSAEDFLPSKTKFVFWFVQSAVNGSLKLDDFDFVYEHGTWENAIGPISEALPQEQDRSEL</sequence>
<keyword evidence="1" id="KW-0732">Signal</keyword>
<feature type="signal peptide" evidence="1">
    <location>
        <begin position="1"/>
        <end position="19"/>
    </location>
</feature>
<dbReference type="KEGG" id="gtt:GUITHDRAFT_163480"/>
<dbReference type="PaxDb" id="55529-EKX44923"/>
<evidence type="ECO:0008006" key="5">
    <source>
        <dbReference type="Google" id="ProtNLM"/>
    </source>
</evidence>
<dbReference type="HOGENOM" id="CLU_641666_0_0_1"/>
<dbReference type="GeneID" id="17301594"/>
<reference evidence="4" key="2">
    <citation type="submission" date="2012-11" db="EMBL/GenBank/DDBJ databases">
        <authorList>
            <person name="Kuo A."/>
            <person name="Curtis B.A."/>
            <person name="Tanifuji G."/>
            <person name="Burki F."/>
            <person name="Gruber A."/>
            <person name="Irimia M."/>
            <person name="Maruyama S."/>
            <person name="Arias M.C."/>
            <person name="Ball S.G."/>
            <person name="Gile G.H."/>
            <person name="Hirakawa Y."/>
            <person name="Hopkins J.F."/>
            <person name="Rensing S.A."/>
            <person name="Schmutz J."/>
            <person name="Symeonidi A."/>
            <person name="Elias M."/>
            <person name="Eveleigh R.J."/>
            <person name="Herman E.K."/>
            <person name="Klute M.J."/>
            <person name="Nakayama T."/>
            <person name="Obornik M."/>
            <person name="Reyes-Prieto A."/>
            <person name="Armbrust E.V."/>
            <person name="Aves S.J."/>
            <person name="Beiko R.G."/>
            <person name="Coutinho P."/>
            <person name="Dacks J.B."/>
            <person name="Durnford D.G."/>
            <person name="Fast N.M."/>
            <person name="Green B.R."/>
            <person name="Grisdale C."/>
            <person name="Hempe F."/>
            <person name="Henrissat B."/>
            <person name="Hoppner M.P."/>
            <person name="Ishida K.-I."/>
            <person name="Kim E."/>
            <person name="Koreny L."/>
            <person name="Kroth P.G."/>
            <person name="Liu Y."/>
            <person name="Malik S.-B."/>
            <person name="Maier U.G."/>
            <person name="McRose D."/>
            <person name="Mock T."/>
            <person name="Neilson J.A."/>
            <person name="Onodera N.T."/>
            <person name="Poole A.M."/>
            <person name="Pritham E.J."/>
            <person name="Richards T.A."/>
            <person name="Rocap G."/>
            <person name="Roy S.W."/>
            <person name="Sarai C."/>
            <person name="Schaack S."/>
            <person name="Shirato S."/>
            <person name="Slamovits C.H."/>
            <person name="Spencer D.F."/>
            <person name="Suzuki S."/>
            <person name="Worden A.Z."/>
            <person name="Zauner S."/>
            <person name="Barry K."/>
            <person name="Bell C."/>
            <person name="Bharti A.K."/>
            <person name="Crow J.A."/>
            <person name="Grimwood J."/>
            <person name="Kramer R."/>
            <person name="Lindquist E."/>
            <person name="Lucas S."/>
            <person name="Salamov A."/>
            <person name="McFadden G.I."/>
            <person name="Lane C.E."/>
            <person name="Keeling P.J."/>
            <person name="Gray M.W."/>
            <person name="Grigoriev I.V."/>
            <person name="Archibald J.M."/>
        </authorList>
    </citation>
    <scope>NUCLEOTIDE SEQUENCE</scope>
    <source>
        <strain evidence="4">CCMP2712</strain>
    </source>
</reference>
<accession>L1J8Q0</accession>
<evidence type="ECO:0000313" key="2">
    <source>
        <dbReference type="EMBL" id="EKX44923.1"/>
    </source>
</evidence>
<reference evidence="2 4" key="1">
    <citation type="journal article" date="2012" name="Nature">
        <title>Algal genomes reveal evolutionary mosaicism and the fate of nucleomorphs.</title>
        <authorList>
            <consortium name="DOE Joint Genome Institute"/>
            <person name="Curtis B.A."/>
            <person name="Tanifuji G."/>
            <person name="Burki F."/>
            <person name="Gruber A."/>
            <person name="Irimia M."/>
            <person name="Maruyama S."/>
            <person name="Arias M.C."/>
            <person name="Ball S.G."/>
            <person name="Gile G.H."/>
            <person name="Hirakawa Y."/>
            <person name="Hopkins J.F."/>
            <person name="Kuo A."/>
            <person name="Rensing S.A."/>
            <person name="Schmutz J."/>
            <person name="Symeonidi A."/>
            <person name="Elias M."/>
            <person name="Eveleigh R.J."/>
            <person name="Herman E.K."/>
            <person name="Klute M.J."/>
            <person name="Nakayama T."/>
            <person name="Obornik M."/>
            <person name="Reyes-Prieto A."/>
            <person name="Armbrust E.V."/>
            <person name="Aves S.J."/>
            <person name="Beiko R.G."/>
            <person name="Coutinho P."/>
            <person name="Dacks J.B."/>
            <person name="Durnford D.G."/>
            <person name="Fast N.M."/>
            <person name="Green B.R."/>
            <person name="Grisdale C.J."/>
            <person name="Hempel F."/>
            <person name="Henrissat B."/>
            <person name="Hoppner M.P."/>
            <person name="Ishida K."/>
            <person name="Kim E."/>
            <person name="Koreny L."/>
            <person name="Kroth P.G."/>
            <person name="Liu Y."/>
            <person name="Malik S.B."/>
            <person name="Maier U.G."/>
            <person name="McRose D."/>
            <person name="Mock T."/>
            <person name="Neilson J.A."/>
            <person name="Onodera N.T."/>
            <person name="Poole A.M."/>
            <person name="Pritham E.J."/>
            <person name="Richards T.A."/>
            <person name="Rocap G."/>
            <person name="Roy S.W."/>
            <person name="Sarai C."/>
            <person name="Schaack S."/>
            <person name="Shirato S."/>
            <person name="Slamovits C.H."/>
            <person name="Spencer D.F."/>
            <person name="Suzuki S."/>
            <person name="Worden A.Z."/>
            <person name="Zauner S."/>
            <person name="Barry K."/>
            <person name="Bell C."/>
            <person name="Bharti A.K."/>
            <person name="Crow J.A."/>
            <person name="Grimwood J."/>
            <person name="Kramer R."/>
            <person name="Lindquist E."/>
            <person name="Lucas S."/>
            <person name="Salamov A."/>
            <person name="McFadden G.I."/>
            <person name="Lane C.E."/>
            <person name="Keeling P.J."/>
            <person name="Gray M.W."/>
            <person name="Grigoriev I.V."/>
            <person name="Archibald J.M."/>
        </authorList>
    </citation>
    <scope>NUCLEOTIDE SEQUENCE</scope>
    <source>
        <strain evidence="2 4">CCMP2712</strain>
    </source>
</reference>
<dbReference type="Proteomes" id="UP000011087">
    <property type="component" value="Unassembled WGS sequence"/>
</dbReference>